<dbReference type="InterPro" id="IPR050326">
    <property type="entry name" value="NAD_dep_DNA_ligaseB"/>
</dbReference>
<dbReference type="GO" id="GO:0006310">
    <property type="term" value="P:DNA recombination"/>
    <property type="evidence" value="ECO:0007669"/>
    <property type="project" value="InterPro"/>
</dbReference>
<dbReference type="AlphaFoldDB" id="A0A0C1Q597"/>
<dbReference type="InterPro" id="IPR012340">
    <property type="entry name" value="NA-bd_OB-fold"/>
</dbReference>
<evidence type="ECO:0000256" key="3">
    <source>
        <dbReference type="ARBA" id="ARBA00022705"/>
    </source>
</evidence>
<dbReference type="EMBL" id="JWIC01000010">
    <property type="protein sequence ID" value="KID54665.1"/>
    <property type="molecule type" value="Genomic_DNA"/>
</dbReference>
<keyword evidence="3" id="KW-0235">DNA replication</keyword>
<feature type="domain" description="DNA ligase OB-like" evidence="8">
    <location>
        <begin position="212"/>
        <end position="277"/>
    </location>
</feature>
<comment type="catalytic activity">
    <reaction evidence="6">
        <text>ATP + (deoxyribonucleotide)n-3'-hydroxyl + 5'-phospho-(deoxyribonucleotide)m = (deoxyribonucleotide)n+m + AMP + diphosphate.</text>
        <dbReference type="EC" id="6.5.1.1"/>
    </reaction>
</comment>
<dbReference type="Gene3D" id="3.30.470.30">
    <property type="entry name" value="DNA ligase/mRNA capping enzyme"/>
    <property type="match status" value="1"/>
</dbReference>
<dbReference type="PANTHER" id="PTHR47810">
    <property type="entry name" value="DNA LIGASE"/>
    <property type="match status" value="1"/>
</dbReference>
<dbReference type="Gene3D" id="2.40.50.140">
    <property type="entry name" value="Nucleic acid-binding proteins"/>
    <property type="match status" value="1"/>
</dbReference>
<dbReference type="GO" id="GO:0006281">
    <property type="term" value="P:DNA repair"/>
    <property type="evidence" value="ECO:0007669"/>
    <property type="project" value="UniProtKB-KW"/>
</dbReference>
<dbReference type="GO" id="GO:0005524">
    <property type="term" value="F:ATP binding"/>
    <property type="evidence" value="ECO:0007669"/>
    <property type="project" value="InterPro"/>
</dbReference>
<evidence type="ECO:0000256" key="2">
    <source>
        <dbReference type="ARBA" id="ARBA00022598"/>
    </source>
</evidence>
<keyword evidence="4" id="KW-0227">DNA damage</keyword>
<dbReference type="SUPFAM" id="SSF56091">
    <property type="entry name" value="DNA ligase/mRNA capping enzyme, catalytic domain"/>
    <property type="match status" value="1"/>
</dbReference>
<accession>A0A0C1Q597</accession>
<dbReference type="SUPFAM" id="SSF50249">
    <property type="entry name" value="Nucleic acid-binding proteins"/>
    <property type="match status" value="1"/>
</dbReference>
<dbReference type="CDD" id="cd07896">
    <property type="entry name" value="Adenylation_kDNA_ligase_like"/>
    <property type="match status" value="1"/>
</dbReference>
<keyword evidence="5" id="KW-0234">DNA repair</keyword>
<dbReference type="NCBIfam" id="NF006592">
    <property type="entry name" value="PRK09125.1"/>
    <property type="match status" value="1"/>
</dbReference>
<comment type="cofactor">
    <cofactor evidence="1">
        <name>a divalent metal cation</name>
        <dbReference type="ChEBI" id="CHEBI:60240"/>
    </cofactor>
</comment>
<dbReference type="GO" id="GO:0003910">
    <property type="term" value="F:DNA ligase (ATP) activity"/>
    <property type="evidence" value="ECO:0007669"/>
    <property type="project" value="UniProtKB-EC"/>
</dbReference>
<evidence type="ECO:0000256" key="6">
    <source>
        <dbReference type="ARBA" id="ARBA00034003"/>
    </source>
</evidence>
<evidence type="ECO:0000256" key="4">
    <source>
        <dbReference type="ARBA" id="ARBA00022763"/>
    </source>
</evidence>
<evidence type="ECO:0000256" key="5">
    <source>
        <dbReference type="ARBA" id="ARBA00023204"/>
    </source>
</evidence>
<reference evidence="9 10" key="1">
    <citation type="submission" date="2014-12" db="EMBL/GenBank/DDBJ databases">
        <title>Draft Genome Sequence of Pseudoalteromonas luteoviolacea HI1.</title>
        <authorList>
            <person name="Asahina A.Y."/>
            <person name="Hadfield M.G."/>
        </authorList>
    </citation>
    <scope>NUCLEOTIDE SEQUENCE [LARGE SCALE GENOMIC DNA]</scope>
    <source>
        <strain evidence="9 10">HI1</strain>
    </source>
</reference>
<dbReference type="OrthoDB" id="9782700at2"/>
<dbReference type="GO" id="GO:0006260">
    <property type="term" value="P:DNA replication"/>
    <property type="evidence" value="ECO:0007669"/>
    <property type="project" value="UniProtKB-KW"/>
</dbReference>
<evidence type="ECO:0000313" key="9">
    <source>
        <dbReference type="EMBL" id="KID54665.1"/>
    </source>
</evidence>
<name>A0A0C1Q597_9GAMM</name>
<dbReference type="PANTHER" id="PTHR47810:SF1">
    <property type="entry name" value="DNA LIGASE B"/>
    <property type="match status" value="1"/>
</dbReference>
<proteinExistence type="predicted"/>
<dbReference type="CDD" id="cd08041">
    <property type="entry name" value="OBF_kDNA_ligase_like"/>
    <property type="match status" value="1"/>
</dbReference>
<feature type="domain" description="ATP-dependent DNA ligase family profile" evidence="7">
    <location>
        <begin position="43"/>
        <end position="198"/>
    </location>
</feature>
<comment type="caution">
    <text evidence="9">The sequence shown here is derived from an EMBL/GenBank/DDBJ whole genome shotgun (WGS) entry which is preliminary data.</text>
</comment>
<keyword evidence="2 9" id="KW-0436">Ligase</keyword>
<gene>
    <name evidence="9" type="ORF">JF50_22460</name>
</gene>
<dbReference type="RefSeq" id="WP_039611565.1">
    <property type="nucleotide sequence ID" value="NZ_JWIC01000010.1"/>
</dbReference>
<dbReference type="Gene3D" id="3.30.1490.70">
    <property type="match status" value="1"/>
</dbReference>
<evidence type="ECO:0000259" key="8">
    <source>
        <dbReference type="Pfam" id="PF14743"/>
    </source>
</evidence>
<organism evidence="9 10">
    <name type="scientific">Pseudoalteromonas luteoviolacea</name>
    <dbReference type="NCBI Taxonomy" id="43657"/>
    <lineage>
        <taxon>Bacteria</taxon>
        <taxon>Pseudomonadati</taxon>
        <taxon>Pseudomonadota</taxon>
        <taxon>Gammaproteobacteria</taxon>
        <taxon>Alteromonadales</taxon>
        <taxon>Pseudoalteromonadaceae</taxon>
        <taxon>Pseudoalteromonas</taxon>
    </lineage>
</organism>
<protein>
    <submittedName>
        <fullName evidence="9">DNA ligase</fullName>
    </submittedName>
</protein>
<dbReference type="Proteomes" id="UP000031327">
    <property type="component" value="Unassembled WGS sequence"/>
</dbReference>
<dbReference type="Pfam" id="PF14743">
    <property type="entry name" value="DNA_ligase_OB_2"/>
    <property type="match status" value="1"/>
</dbReference>
<evidence type="ECO:0000313" key="10">
    <source>
        <dbReference type="Proteomes" id="UP000031327"/>
    </source>
</evidence>
<dbReference type="InterPro" id="IPR029319">
    <property type="entry name" value="DNA_ligase_OB"/>
</dbReference>
<dbReference type="InterPro" id="IPR012310">
    <property type="entry name" value="DNA_ligase_ATP-dep_cent"/>
</dbReference>
<sequence>MKHIFFWLFIVITFFASPFSFSNSAPDVQLAKVYEQQKPVSEYLVSEKYDGVRAIWDGKQLKTRTGRIIHAPKWFTAVLPNRWLDGELWAGYNNFAFVSSLVRRKVPDHDNWQQVHYLIFDAPDPMLTFEQRFQKYQGIVNGLHSIHIKPIPQYHFKTKAHLDDFYNQVLLRGGEGVMLHEKQATHQAGRTAQILKYKPKFDAEAIVMAHLPGKGKYQGMMGAITVKTMEGVTFNIGTGFTDELRKSPPPIGSTITFQYQGLTRYGKPRFASFLRIRGSL</sequence>
<evidence type="ECO:0000259" key="7">
    <source>
        <dbReference type="Pfam" id="PF01068"/>
    </source>
</evidence>
<dbReference type="Pfam" id="PF01068">
    <property type="entry name" value="DNA_ligase_A_M"/>
    <property type="match status" value="1"/>
</dbReference>
<evidence type="ECO:0000256" key="1">
    <source>
        <dbReference type="ARBA" id="ARBA00001968"/>
    </source>
</evidence>